<evidence type="ECO:0000313" key="1">
    <source>
        <dbReference type="EMBL" id="RHD68158.1"/>
    </source>
</evidence>
<gene>
    <name evidence="2" type="ORF">DW105_07660</name>
    <name evidence="1" type="ORF">DW783_23925</name>
</gene>
<protein>
    <submittedName>
        <fullName evidence="2">Uncharacterized protein</fullName>
    </submittedName>
</protein>
<dbReference type="EMBL" id="QRMN01000013">
    <property type="protein sequence ID" value="RHJ78211.1"/>
    <property type="molecule type" value="Genomic_DNA"/>
</dbReference>
<evidence type="ECO:0000313" key="2">
    <source>
        <dbReference type="EMBL" id="RHJ78211.1"/>
    </source>
</evidence>
<evidence type="ECO:0000313" key="4">
    <source>
        <dbReference type="Proteomes" id="UP000283958"/>
    </source>
</evidence>
<dbReference type="AlphaFoldDB" id="A0A415DKA7"/>
<dbReference type="Proteomes" id="UP000283429">
    <property type="component" value="Unassembled WGS sequence"/>
</dbReference>
<organism evidence="2 4">
    <name type="scientific">Phocaeicola vulgatus</name>
    <name type="common">Bacteroides vulgatus</name>
    <dbReference type="NCBI Taxonomy" id="821"/>
    <lineage>
        <taxon>Bacteria</taxon>
        <taxon>Pseudomonadati</taxon>
        <taxon>Bacteroidota</taxon>
        <taxon>Bacteroidia</taxon>
        <taxon>Bacteroidales</taxon>
        <taxon>Bacteroidaceae</taxon>
        <taxon>Phocaeicola</taxon>
    </lineage>
</organism>
<proteinExistence type="predicted"/>
<accession>A0A415DKA7</accession>
<reference evidence="3 4" key="1">
    <citation type="submission" date="2018-08" db="EMBL/GenBank/DDBJ databases">
        <title>A genome reference for cultivated species of the human gut microbiota.</title>
        <authorList>
            <person name="Zou Y."/>
            <person name="Xue W."/>
            <person name="Luo G."/>
        </authorList>
    </citation>
    <scope>NUCLEOTIDE SEQUENCE [LARGE SCALE GENOMIC DNA]</scope>
    <source>
        <strain evidence="2 4">AM09-18</strain>
        <strain evidence="1 3">AM30-40</strain>
    </source>
</reference>
<sequence length="61" mass="6810">MSAVSCFPERGAGSTTPFGKAFFSFHRLFRHDKNRLSMTIPASVPALLVSQGFFPYIRTDI</sequence>
<name>A0A415DKA7_PHOVU</name>
<dbReference type="Proteomes" id="UP000283958">
    <property type="component" value="Unassembled WGS sequence"/>
</dbReference>
<comment type="caution">
    <text evidence="2">The sequence shown here is derived from an EMBL/GenBank/DDBJ whole genome shotgun (WGS) entry which is preliminary data.</text>
</comment>
<dbReference type="EMBL" id="QSJM01000152">
    <property type="protein sequence ID" value="RHD68158.1"/>
    <property type="molecule type" value="Genomic_DNA"/>
</dbReference>
<evidence type="ECO:0000313" key="3">
    <source>
        <dbReference type="Proteomes" id="UP000283429"/>
    </source>
</evidence>